<dbReference type="GO" id="GO:0006298">
    <property type="term" value="P:mismatch repair"/>
    <property type="evidence" value="ECO:0007669"/>
    <property type="project" value="InterPro"/>
</dbReference>
<keyword evidence="1" id="KW-0547">Nucleotide-binding</keyword>
<dbReference type="EMBL" id="CP142728">
    <property type="protein sequence ID" value="WUR03020.1"/>
    <property type="molecule type" value="Genomic_DNA"/>
</dbReference>
<organism evidence="5 6">
    <name type="scientific">Vairimorpha necatrix</name>
    <dbReference type="NCBI Taxonomy" id="6039"/>
    <lineage>
        <taxon>Eukaryota</taxon>
        <taxon>Fungi</taxon>
        <taxon>Fungi incertae sedis</taxon>
        <taxon>Microsporidia</taxon>
        <taxon>Nosematidae</taxon>
        <taxon>Vairimorpha</taxon>
    </lineage>
</organism>
<dbReference type="GO" id="GO:0030983">
    <property type="term" value="F:mismatched DNA binding"/>
    <property type="evidence" value="ECO:0007669"/>
    <property type="project" value="InterPro"/>
</dbReference>
<evidence type="ECO:0000259" key="4">
    <source>
        <dbReference type="SMART" id="SM00534"/>
    </source>
</evidence>
<dbReference type="GO" id="GO:0140664">
    <property type="term" value="F:ATP-dependent DNA damage sensor activity"/>
    <property type="evidence" value="ECO:0007669"/>
    <property type="project" value="InterPro"/>
</dbReference>
<gene>
    <name evidence="5" type="ORF">VNE69_03232</name>
</gene>
<keyword evidence="6" id="KW-1185">Reference proteome</keyword>
<dbReference type="InterPro" id="IPR000432">
    <property type="entry name" value="DNA_mismatch_repair_MutS_C"/>
</dbReference>
<sequence length="783" mass="92001">MHNETIATIFYKDIKLEYCIYENESLYVGRYVLDTRQYDSGISIIKKHNITKIIFPNTCDLKMFKIFKNEIPNIELLDKKHFSVRKKYNEELSFGCLNALIYYLEIYVFKHHIGYLNIKEQKTSEIGTVGQFKVYKDNIKDFLYLDHNTIEDLNLRTDLFKKINYAKTSFGNKQLLKWMLFPLKRECEILNRHKNISTLMNVIISPYLSKIKGLETNGIINIYKLPILLNNVIIINDILKETALKFPEIKQIRKMYTLIDIFDGKELKRGVFPKYDQLVNLYTNLPTYLGEIAKNITQESVESISIVYIPQLGYLVELDKDVDALDKMFDIPDEYIKNTSMNKTKMLERSLFSNSDINNRSKSYKKYFDSRVDNISQIMDDFTSKNIFAESQTNKDLTDNTFTETYDKKSREVEDLYSCAIEQNTNQIESKFFINDKIYLKTKVMNLLDRELGDLNNLIEEFKDLKVKEIRDLILDFSLDKILEYVGMIDALNSLKCFSLEHKCCVPKISKERRIILNNLWNYECRIDLSQNVIFNGSEDFLHLIGEVTILFHIGSHIPSLSAEFCIFDQIYTSINVKESLTTDTSYFYASLKNISRIINYHNDRSLCLIANLGDGTNSDIGMIIYEKIHKKIKDAFVISSCNFLERFKHFKKPISSTEIIIPDVPYEETFELKQDSIRHERMSSVYVNSSASVECEDCLCSNYKYCKIQIRDNLILFENIKDIESYFSNQIQNMNISDKFKILLKESLEMIKQGNISFLDKQEDLWAIKVVNDFFKKYRIEM</sequence>
<evidence type="ECO:0000256" key="1">
    <source>
        <dbReference type="ARBA" id="ARBA00022741"/>
    </source>
</evidence>
<name>A0AAX4JAQ4_9MICR</name>
<evidence type="ECO:0000313" key="5">
    <source>
        <dbReference type="EMBL" id="WUR03020.1"/>
    </source>
</evidence>
<accession>A0AAX4JAQ4</accession>
<evidence type="ECO:0000313" key="6">
    <source>
        <dbReference type="Proteomes" id="UP001334084"/>
    </source>
</evidence>
<dbReference type="Gene3D" id="3.40.50.300">
    <property type="entry name" value="P-loop containing nucleotide triphosphate hydrolases"/>
    <property type="match status" value="1"/>
</dbReference>
<dbReference type="KEGG" id="vnx:VNE69_03232"/>
<dbReference type="Pfam" id="PF00488">
    <property type="entry name" value="MutS_V"/>
    <property type="match status" value="1"/>
</dbReference>
<dbReference type="InterPro" id="IPR036187">
    <property type="entry name" value="DNA_mismatch_repair_MutS_sf"/>
</dbReference>
<dbReference type="Proteomes" id="UP001334084">
    <property type="component" value="Chromosome 3"/>
</dbReference>
<evidence type="ECO:0000256" key="2">
    <source>
        <dbReference type="ARBA" id="ARBA00022840"/>
    </source>
</evidence>
<dbReference type="InterPro" id="IPR045076">
    <property type="entry name" value="MutS"/>
</dbReference>
<dbReference type="GO" id="GO:0005524">
    <property type="term" value="F:ATP binding"/>
    <property type="evidence" value="ECO:0007669"/>
    <property type="project" value="UniProtKB-KW"/>
</dbReference>
<dbReference type="PANTHER" id="PTHR11361:SF34">
    <property type="entry name" value="DNA MISMATCH REPAIR PROTEIN MSH1, MITOCHONDRIAL"/>
    <property type="match status" value="1"/>
</dbReference>
<dbReference type="SMART" id="SM00534">
    <property type="entry name" value="MUTSac"/>
    <property type="match status" value="1"/>
</dbReference>
<reference evidence="5" key="1">
    <citation type="journal article" date="2024" name="BMC Genomics">
        <title>Functional annotation of a divergent genome using sequence and structure-based similarity.</title>
        <authorList>
            <person name="Svedberg D."/>
            <person name="Winiger R.R."/>
            <person name="Berg A."/>
            <person name="Sharma H."/>
            <person name="Tellgren-Roth C."/>
            <person name="Debrunner-Vossbrinck B.A."/>
            <person name="Vossbrinck C.R."/>
            <person name="Barandun J."/>
        </authorList>
    </citation>
    <scope>NUCLEOTIDE SEQUENCE</scope>
    <source>
        <strain evidence="5">Illinois isolate</strain>
    </source>
</reference>
<keyword evidence="2" id="KW-0067">ATP-binding</keyword>
<dbReference type="GeneID" id="90540828"/>
<evidence type="ECO:0000256" key="3">
    <source>
        <dbReference type="ARBA" id="ARBA00023125"/>
    </source>
</evidence>
<feature type="domain" description="DNA mismatch repair proteins mutS family" evidence="4">
    <location>
        <begin position="540"/>
        <end position="684"/>
    </location>
</feature>
<dbReference type="PANTHER" id="PTHR11361">
    <property type="entry name" value="DNA MISMATCH REPAIR PROTEIN MUTS FAMILY MEMBER"/>
    <property type="match status" value="1"/>
</dbReference>
<keyword evidence="3" id="KW-0238">DNA-binding</keyword>
<proteinExistence type="predicted"/>
<dbReference type="Gene3D" id="1.10.1420.10">
    <property type="match status" value="1"/>
</dbReference>
<protein>
    <submittedName>
        <fullName evidence="5">DNA mismatch repair protein muts</fullName>
    </submittedName>
</protein>
<dbReference type="AlphaFoldDB" id="A0AAX4JAQ4"/>
<dbReference type="SUPFAM" id="SSF48334">
    <property type="entry name" value="DNA repair protein MutS, domain III"/>
    <property type="match status" value="1"/>
</dbReference>
<dbReference type="InterPro" id="IPR027417">
    <property type="entry name" value="P-loop_NTPase"/>
</dbReference>
<dbReference type="RefSeq" id="XP_065329165.1">
    <property type="nucleotide sequence ID" value="XM_065473093.1"/>
</dbReference>